<evidence type="ECO:0000313" key="2">
    <source>
        <dbReference type="Proteomes" id="UP000216409"/>
    </source>
</evidence>
<proteinExistence type="predicted"/>
<reference evidence="1 2" key="1">
    <citation type="journal article" date="2014" name="Front. Microbiol.">
        <title>Population and genomic analysis of the genus Halorubrum.</title>
        <authorList>
            <person name="Fullmer M.S."/>
            <person name="Soucy S.M."/>
            <person name="Swithers K.S."/>
            <person name="Makkay A.M."/>
            <person name="Wheeler R."/>
            <person name="Ventosa A."/>
            <person name="Gogarten J.P."/>
            <person name="Papke R.T."/>
        </authorList>
    </citation>
    <scope>NUCLEOTIDE SEQUENCE [LARGE SCALE GENOMIC DNA]</scope>
    <source>
        <strain evidence="1 2">LD3</strain>
    </source>
</reference>
<evidence type="ECO:0000313" key="1">
    <source>
        <dbReference type="EMBL" id="OYR57417.1"/>
    </source>
</evidence>
<name>A0A256IMQ5_HALEZ</name>
<accession>A0A256IMQ5</accession>
<gene>
    <name evidence="1" type="ORF">DJ83_16970</name>
</gene>
<dbReference type="Proteomes" id="UP000216409">
    <property type="component" value="Unassembled WGS sequence"/>
</dbReference>
<comment type="caution">
    <text evidence="1">The sequence shown here is derived from an EMBL/GenBank/DDBJ whole genome shotgun (WGS) entry which is preliminary data.</text>
</comment>
<protein>
    <submittedName>
        <fullName evidence="1">Uncharacterized protein</fullName>
    </submittedName>
</protein>
<sequence>MEVLDYEVTEEGEYGSMTRLFIDMAVKTDDHVALGEIESVDDDVSLKISSVGGSGVYCGISVKVEA</sequence>
<organism evidence="1 2">
    <name type="scientific">Halorubrum ezzemoulense</name>
    <name type="common">Halorubrum chaoviator</name>
    <dbReference type="NCBI Taxonomy" id="337243"/>
    <lineage>
        <taxon>Archaea</taxon>
        <taxon>Methanobacteriati</taxon>
        <taxon>Methanobacteriota</taxon>
        <taxon>Stenosarchaea group</taxon>
        <taxon>Halobacteria</taxon>
        <taxon>Halobacteriales</taxon>
        <taxon>Haloferacaceae</taxon>
        <taxon>Halorubrum</taxon>
    </lineage>
</organism>
<dbReference type="EMBL" id="NHOW01000214">
    <property type="protein sequence ID" value="OYR57417.1"/>
    <property type="molecule type" value="Genomic_DNA"/>
</dbReference>
<dbReference type="AlphaFoldDB" id="A0A256IMQ5"/>